<proteinExistence type="inferred from homology"/>
<dbReference type="Proteomes" id="UP000325395">
    <property type="component" value="Unassembled WGS sequence"/>
</dbReference>
<keyword evidence="4 6" id="KW-0472">Membrane</keyword>
<dbReference type="PANTHER" id="PTHR33048:SF129">
    <property type="entry name" value="INTEGRAL MEMBRANE PROTEIN-RELATED"/>
    <property type="match status" value="1"/>
</dbReference>
<comment type="similarity">
    <text evidence="5">Belongs to the SAT4 family.</text>
</comment>
<keyword evidence="2 6" id="KW-0812">Transmembrane</keyword>
<protein>
    <recommendedName>
        <fullName evidence="7">Rhodopsin domain-containing protein</fullName>
    </recommendedName>
</protein>
<organism evidence="8 9">
    <name type="scientific">Aspergillus pseudocaelatus</name>
    <dbReference type="NCBI Taxonomy" id="1825620"/>
    <lineage>
        <taxon>Eukaryota</taxon>
        <taxon>Fungi</taxon>
        <taxon>Dikarya</taxon>
        <taxon>Ascomycota</taxon>
        <taxon>Pezizomycotina</taxon>
        <taxon>Eurotiomycetes</taxon>
        <taxon>Eurotiomycetidae</taxon>
        <taxon>Eurotiales</taxon>
        <taxon>Aspergillaceae</taxon>
        <taxon>Aspergillus</taxon>
        <taxon>Aspergillus subgen. Circumdati</taxon>
    </lineage>
</organism>
<evidence type="ECO:0000256" key="3">
    <source>
        <dbReference type="ARBA" id="ARBA00022989"/>
    </source>
</evidence>
<reference evidence="8 9" key="1">
    <citation type="submission" date="2019-04" db="EMBL/GenBank/DDBJ databases">
        <authorList>
            <consortium name="DOE Joint Genome Institute"/>
            <person name="Mondo S."/>
            <person name="Kjaerbolling I."/>
            <person name="Vesth T."/>
            <person name="Frisvad J.C."/>
            <person name="Nybo J.L."/>
            <person name="Theobald S."/>
            <person name="Kildgaard S."/>
            <person name="Isbrandt T."/>
            <person name="Kuo A."/>
            <person name="Sato A."/>
            <person name="Lyhne E.K."/>
            <person name="Kogle M.E."/>
            <person name="Wiebenga A."/>
            <person name="Kun R.S."/>
            <person name="Lubbers R.J."/>
            <person name="Makela M.R."/>
            <person name="Barry K."/>
            <person name="Chovatia M."/>
            <person name="Clum A."/>
            <person name="Daum C."/>
            <person name="Haridas S."/>
            <person name="He G."/>
            <person name="LaButti K."/>
            <person name="Lipzen A."/>
            <person name="Riley R."/>
            <person name="Salamov A."/>
            <person name="Simmons B.A."/>
            <person name="Magnuson J.K."/>
            <person name="Henrissat B."/>
            <person name="Mortensen U.H."/>
            <person name="Larsen T.O."/>
            <person name="Devries R.P."/>
            <person name="Grigoriev I.V."/>
            <person name="Machida M."/>
            <person name="Baker S.E."/>
            <person name="Andersen M.R."/>
            <person name="Cantor M.N."/>
            <person name="Hua S.X."/>
        </authorList>
    </citation>
    <scope>NUCLEOTIDE SEQUENCE [LARGE SCALE GENOMIC DNA]</scope>
    <source>
        <strain evidence="8 9">CBS 117616</strain>
    </source>
</reference>
<evidence type="ECO:0000256" key="6">
    <source>
        <dbReference type="SAM" id="Phobius"/>
    </source>
</evidence>
<dbReference type="EMBL" id="ML735695">
    <property type="protein sequence ID" value="KAE8422219.1"/>
    <property type="molecule type" value="Genomic_DNA"/>
</dbReference>
<evidence type="ECO:0000256" key="5">
    <source>
        <dbReference type="ARBA" id="ARBA00038359"/>
    </source>
</evidence>
<feature type="transmembrane region" description="Helical" evidence="6">
    <location>
        <begin position="219"/>
        <end position="240"/>
    </location>
</feature>
<keyword evidence="9" id="KW-1185">Reference proteome</keyword>
<evidence type="ECO:0000313" key="9">
    <source>
        <dbReference type="Proteomes" id="UP000325395"/>
    </source>
</evidence>
<dbReference type="InterPro" id="IPR052337">
    <property type="entry name" value="SAT4-like"/>
</dbReference>
<feature type="transmembrane region" description="Helical" evidence="6">
    <location>
        <begin position="20"/>
        <end position="40"/>
    </location>
</feature>
<gene>
    <name evidence="8" type="ORF">BDV36DRAFT_291397</name>
</gene>
<evidence type="ECO:0000256" key="4">
    <source>
        <dbReference type="ARBA" id="ARBA00023136"/>
    </source>
</evidence>
<feature type="transmembrane region" description="Helical" evidence="6">
    <location>
        <begin position="52"/>
        <end position="78"/>
    </location>
</feature>
<comment type="subcellular location">
    <subcellularLocation>
        <location evidence="1">Membrane</location>
        <topology evidence="1">Multi-pass membrane protein</topology>
    </subcellularLocation>
</comment>
<evidence type="ECO:0000259" key="7">
    <source>
        <dbReference type="Pfam" id="PF20684"/>
    </source>
</evidence>
<feature type="domain" description="Rhodopsin" evidence="7">
    <location>
        <begin position="36"/>
        <end position="283"/>
    </location>
</feature>
<name>A0ABQ6WYQ3_9EURO</name>
<dbReference type="PANTHER" id="PTHR33048">
    <property type="entry name" value="PTH11-LIKE INTEGRAL MEMBRANE PROTEIN (AFU_ORTHOLOGUE AFUA_5G11245)"/>
    <property type="match status" value="1"/>
</dbReference>
<feature type="transmembrane region" description="Helical" evidence="6">
    <location>
        <begin position="252"/>
        <end position="278"/>
    </location>
</feature>
<feature type="transmembrane region" description="Helical" evidence="6">
    <location>
        <begin position="98"/>
        <end position="119"/>
    </location>
</feature>
<sequence>MANWPEPNYVNPPTRGQGIIITNVIFGVLALITTALRLYSRVKITSTFGIDDVCFLFAVLAAVAMWVVMWIGSARYGWDRHVWDVPLEDLPTTNKLNLAFQITFAVASGLTKLSLLYFCRRLFGNAGRLVFNWHYLFITGTIIIMYGCIIVFVLILLLECRPLKAYWDLNPTYPYTCIDGRAFIFSVSIINIVTDLLCTLIPMTLIWKLQMKTRQKIAVGYLFGLGVLINIAGSLRTYYYCQSIKSPLGDSAWLGFPTFICSSIEIGLGLIVTSAPALRPLVSYYMPKLLIESGYPLTRTTLQNKPTDHTSRSRRQNTAELSIYTEQYPGLEKQHQQRESAEIYEDPYMLFDGIRVTQTVELQTFYQGSETSSLQEQCSEPSRVYSHMNT</sequence>
<evidence type="ECO:0000256" key="2">
    <source>
        <dbReference type="ARBA" id="ARBA00022692"/>
    </source>
</evidence>
<keyword evidence="3 6" id="KW-1133">Transmembrane helix</keyword>
<dbReference type="Pfam" id="PF20684">
    <property type="entry name" value="Fung_rhodopsin"/>
    <property type="match status" value="1"/>
</dbReference>
<feature type="transmembrane region" description="Helical" evidence="6">
    <location>
        <begin position="182"/>
        <end position="207"/>
    </location>
</feature>
<evidence type="ECO:0000313" key="8">
    <source>
        <dbReference type="EMBL" id="KAE8422219.1"/>
    </source>
</evidence>
<accession>A0ABQ6WYQ3</accession>
<dbReference type="InterPro" id="IPR049326">
    <property type="entry name" value="Rhodopsin_dom_fungi"/>
</dbReference>
<evidence type="ECO:0000256" key="1">
    <source>
        <dbReference type="ARBA" id="ARBA00004141"/>
    </source>
</evidence>
<feature type="transmembrane region" description="Helical" evidence="6">
    <location>
        <begin position="131"/>
        <end position="158"/>
    </location>
</feature>